<feature type="compositionally biased region" description="Low complexity" evidence="1">
    <location>
        <begin position="133"/>
        <end position="144"/>
    </location>
</feature>
<feature type="compositionally biased region" description="Polar residues" evidence="1">
    <location>
        <begin position="107"/>
        <end position="120"/>
    </location>
</feature>
<dbReference type="PANTHER" id="PTHR33738">
    <property type="entry name" value="EMB|CAB82975.1"/>
    <property type="match status" value="1"/>
</dbReference>
<feature type="region of interest" description="Disordered" evidence="1">
    <location>
        <begin position="107"/>
        <end position="147"/>
    </location>
</feature>
<evidence type="ECO:0000313" key="3">
    <source>
        <dbReference type="Proteomes" id="UP000516437"/>
    </source>
</evidence>
<organism evidence="2 3">
    <name type="scientific">Morella rubra</name>
    <name type="common">Chinese bayberry</name>
    <dbReference type="NCBI Taxonomy" id="262757"/>
    <lineage>
        <taxon>Eukaryota</taxon>
        <taxon>Viridiplantae</taxon>
        <taxon>Streptophyta</taxon>
        <taxon>Embryophyta</taxon>
        <taxon>Tracheophyta</taxon>
        <taxon>Spermatophyta</taxon>
        <taxon>Magnoliopsida</taxon>
        <taxon>eudicotyledons</taxon>
        <taxon>Gunneridae</taxon>
        <taxon>Pentapetalae</taxon>
        <taxon>rosids</taxon>
        <taxon>fabids</taxon>
        <taxon>Fagales</taxon>
        <taxon>Myricaceae</taxon>
        <taxon>Morella</taxon>
    </lineage>
</organism>
<evidence type="ECO:0000256" key="1">
    <source>
        <dbReference type="SAM" id="MobiDB-lite"/>
    </source>
</evidence>
<reference evidence="2 3" key="1">
    <citation type="journal article" date="2019" name="Plant Biotechnol. J.">
        <title>The red bayberry genome and genetic basis of sex determination.</title>
        <authorList>
            <person name="Jia H.M."/>
            <person name="Jia H.J."/>
            <person name="Cai Q.L."/>
            <person name="Wang Y."/>
            <person name="Zhao H.B."/>
            <person name="Yang W.F."/>
            <person name="Wang G.Y."/>
            <person name="Li Y.H."/>
            <person name="Zhan D.L."/>
            <person name="Shen Y.T."/>
            <person name="Niu Q.F."/>
            <person name="Chang L."/>
            <person name="Qiu J."/>
            <person name="Zhao L."/>
            <person name="Xie H.B."/>
            <person name="Fu W.Y."/>
            <person name="Jin J."/>
            <person name="Li X.W."/>
            <person name="Jiao Y."/>
            <person name="Zhou C.C."/>
            <person name="Tu T."/>
            <person name="Chai C.Y."/>
            <person name="Gao J.L."/>
            <person name="Fan L.J."/>
            <person name="van de Weg E."/>
            <person name="Wang J.Y."/>
            <person name="Gao Z.S."/>
        </authorList>
    </citation>
    <scope>NUCLEOTIDE SEQUENCE [LARGE SCALE GENOMIC DNA]</scope>
    <source>
        <tissue evidence="2">Leaves</tissue>
    </source>
</reference>
<comment type="caution">
    <text evidence="2">The sequence shown here is derived from an EMBL/GenBank/DDBJ whole genome shotgun (WGS) entry which is preliminary data.</text>
</comment>
<feature type="region of interest" description="Disordered" evidence="1">
    <location>
        <begin position="53"/>
        <end position="94"/>
    </location>
</feature>
<proteinExistence type="predicted"/>
<evidence type="ECO:0000313" key="2">
    <source>
        <dbReference type="EMBL" id="KAB1217802.1"/>
    </source>
</evidence>
<name>A0A6A1VXV3_9ROSI</name>
<sequence>MENKKQVGGSSSSMSTMDHLFGHLRACINYLPAESGIRNVKKHLRVLGRDSTHNRGASVKYGNPDFVPQNSKVTESGGVGTREKGPNYENETTEPCYFSSSIYYGGQENYSPRTRSTESPQILKKDEGDDDSNGNNSNSTSRGNWWKGMIVLES</sequence>
<accession>A0A6A1VXV3</accession>
<dbReference type="PANTHER" id="PTHR33738:SF21">
    <property type="entry name" value="TPRXL"/>
    <property type="match status" value="1"/>
</dbReference>
<dbReference type="AlphaFoldDB" id="A0A6A1VXV3"/>
<gene>
    <name evidence="2" type="ORF">CJ030_MR3G014788</name>
</gene>
<dbReference type="EMBL" id="RXIC02000021">
    <property type="protein sequence ID" value="KAB1217802.1"/>
    <property type="molecule type" value="Genomic_DNA"/>
</dbReference>
<dbReference type="OrthoDB" id="1423981at2759"/>
<dbReference type="Proteomes" id="UP000516437">
    <property type="component" value="Chromosome 3"/>
</dbReference>
<protein>
    <submittedName>
        <fullName evidence="2">Uncharacterized protein</fullName>
    </submittedName>
</protein>
<keyword evidence="3" id="KW-1185">Reference proteome</keyword>